<evidence type="ECO:0000313" key="4">
    <source>
        <dbReference type="Proteomes" id="UP001610334"/>
    </source>
</evidence>
<dbReference type="Pfam" id="PF04548">
    <property type="entry name" value="AIG1"/>
    <property type="match status" value="1"/>
</dbReference>
<dbReference type="Gene3D" id="3.40.50.300">
    <property type="entry name" value="P-loop containing nucleotide triphosphate hydrolases"/>
    <property type="match status" value="1"/>
</dbReference>
<keyword evidence="3" id="KW-0378">Hydrolase</keyword>
<accession>A0ABR4HRP4</accession>
<dbReference type="EMBL" id="JBFXLT010000015">
    <property type="protein sequence ID" value="KAL2818027.1"/>
    <property type="molecule type" value="Genomic_DNA"/>
</dbReference>
<proteinExistence type="predicted"/>
<dbReference type="InterPro" id="IPR006703">
    <property type="entry name" value="G_AIG1"/>
</dbReference>
<comment type="caution">
    <text evidence="3">The sequence shown here is derived from an EMBL/GenBank/DDBJ whole genome shotgun (WGS) entry which is preliminary data.</text>
</comment>
<evidence type="ECO:0000259" key="2">
    <source>
        <dbReference type="Pfam" id="PF04548"/>
    </source>
</evidence>
<dbReference type="SUPFAM" id="SSF52540">
    <property type="entry name" value="P-loop containing nucleoside triphosphate hydrolases"/>
    <property type="match status" value="1"/>
</dbReference>
<dbReference type="InterPro" id="IPR027417">
    <property type="entry name" value="P-loop_NTPase"/>
</dbReference>
<feature type="domain" description="AIG1-type G" evidence="2">
    <location>
        <begin position="43"/>
        <end position="171"/>
    </location>
</feature>
<reference evidence="3 4" key="1">
    <citation type="submission" date="2024-07" db="EMBL/GenBank/DDBJ databases">
        <title>Section-level genome sequencing and comparative genomics of Aspergillus sections Usti and Cavernicolus.</title>
        <authorList>
            <consortium name="Lawrence Berkeley National Laboratory"/>
            <person name="Nybo J.L."/>
            <person name="Vesth T.C."/>
            <person name="Theobald S."/>
            <person name="Frisvad J.C."/>
            <person name="Larsen T.O."/>
            <person name="Kjaerboelling I."/>
            <person name="Rothschild-Mancinelli K."/>
            <person name="Lyhne E.K."/>
            <person name="Kogle M.E."/>
            <person name="Barry K."/>
            <person name="Clum A."/>
            <person name="Na H."/>
            <person name="Ledsgaard L."/>
            <person name="Lin J."/>
            <person name="Lipzen A."/>
            <person name="Kuo A."/>
            <person name="Riley R."/>
            <person name="Mondo S."/>
            <person name="Labutti K."/>
            <person name="Haridas S."/>
            <person name="Pangalinan J."/>
            <person name="Salamov A.A."/>
            <person name="Simmons B.A."/>
            <person name="Magnuson J.K."/>
            <person name="Chen J."/>
            <person name="Drula E."/>
            <person name="Henrissat B."/>
            <person name="Wiebenga A."/>
            <person name="Lubbers R.J."/>
            <person name="Gomes A.C."/>
            <person name="Makela M.R."/>
            <person name="Stajich J."/>
            <person name="Grigoriev I.V."/>
            <person name="Mortensen U.H."/>
            <person name="De Vries R.P."/>
            <person name="Baker S.E."/>
            <person name="Andersen M.R."/>
        </authorList>
    </citation>
    <scope>NUCLEOTIDE SEQUENCE [LARGE SCALE GENOMIC DNA]</scope>
    <source>
        <strain evidence="3 4">CBS 588.65</strain>
    </source>
</reference>
<sequence length="481" mass="54302">MANKPASTIPLPKPESETREAFHKRITKALLRYALRQANTKVIVLLGHLRSGKSSLFEAITGQEGHSANGIDPVTKEYRLGHAHINGEFYLFVDTPGLNETGGNNADILREIGRFLDATKDSVTYAGVLYIHPAAAQFSNDCQRALEFLEHFCGLEYSPYITFVTTMWDEYTLERAMRRHDENVEQIKERKWAPFIARGAEVYYHGRVYENGEPTLAYLDIENQAAERRDCARDMIGRVYPRDKEYTVPPLIVQELRGHVPLPATTAGRYLQMTYDQVAITNTLTYGVGRIAGIEGSELPNLDGAKGNESWGFDWIGSAVNVVVDAIAFPFRLMQTLLTMLWDLIRMLGMMVSIVRVTPHRLTYNGVEVRVTLLGGLSAIVGYRRPGGFYWRARESVESNPAEGPDDEFLNDVLNELREDSLDGFNLEEFMETNPSLTPILHEELDSEQQYRVFGEAFEQSCSMLEQNKDAQRGGWGCPIM</sequence>
<evidence type="ECO:0000256" key="1">
    <source>
        <dbReference type="ARBA" id="ARBA00022741"/>
    </source>
</evidence>
<evidence type="ECO:0000313" key="3">
    <source>
        <dbReference type="EMBL" id="KAL2818027.1"/>
    </source>
</evidence>
<keyword evidence="1" id="KW-0547">Nucleotide-binding</keyword>
<name>A0ABR4HRP4_9EURO</name>
<dbReference type="CDD" id="cd00882">
    <property type="entry name" value="Ras_like_GTPase"/>
    <property type="match status" value="1"/>
</dbReference>
<gene>
    <name evidence="3" type="ORF">BJX63DRAFT_82449</name>
</gene>
<organism evidence="3 4">
    <name type="scientific">Aspergillus granulosus</name>
    <dbReference type="NCBI Taxonomy" id="176169"/>
    <lineage>
        <taxon>Eukaryota</taxon>
        <taxon>Fungi</taxon>
        <taxon>Dikarya</taxon>
        <taxon>Ascomycota</taxon>
        <taxon>Pezizomycotina</taxon>
        <taxon>Eurotiomycetes</taxon>
        <taxon>Eurotiomycetidae</taxon>
        <taxon>Eurotiales</taxon>
        <taxon>Aspergillaceae</taxon>
        <taxon>Aspergillus</taxon>
        <taxon>Aspergillus subgen. Nidulantes</taxon>
    </lineage>
</organism>
<dbReference type="GO" id="GO:0016787">
    <property type="term" value="F:hydrolase activity"/>
    <property type="evidence" value="ECO:0007669"/>
    <property type="project" value="UniProtKB-KW"/>
</dbReference>
<dbReference type="Proteomes" id="UP001610334">
    <property type="component" value="Unassembled WGS sequence"/>
</dbReference>
<protein>
    <submittedName>
        <fullName evidence="3">P-loop containing nucleoside triphosphate hydrolase protein</fullName>
    </submittedName>
</protein>
<keyword evidence="4" id="KW-1185">Reference proteome</keyword>